<proteinExistence type="predicted"/>
<organism evidence="1">
    <name type="scientific">marine sediment metagenome</name>
    <dbReference type="NCBI Taxonomy" id="412755"/>
    <lineage>
        <taxon>unclassified sequences</taxon>
        <taxon>metagenomes</taxon>
        <taxon>ecological metagenomes</taxon>
    </lineage>
</organism>
<dbReference type="AlphaFoldDB" id="X1RVE5"/>
<feature type="non-terminal residue" evidence="1">
    <location>
        <position position="1"/>
    </location>
</feature>
<protein>
    <submittedName>
        <fullName evidence="1">Uncharacterized protein</fullName>
    </submittedName>
</protein>
<name>X1RVE5_9ZZZZ</name>
<gene>
    <name evidence="1" type="ORF">S12H4_03314</name>
</gene>
<evidence type="ECO:0000313" key="1">
    <source>
        <dbReference type="EMBL" id="GAI70916.1"/>
    </source>
</evidence>
<reference evidence="1" key="1">
    <citation type="journal article" date="2014" name="Front. Microbiol.">
        <title>High frequency of phylogenetically diverse reductive dehalogenase-homologous genes in deep subseafloor sedimentary metagenomes.</title>
        <authorList>
            <person name="Kawai M."/>
            <person name="Futagami T."/>
            <person name="Toyoda A."/>
            <person name="Takaki Y."/>
            <person name="Nishi S."/>
            <person name="Hori S."/>
            <person name="Arai W."/>
            <person name="Tsubouchi T."/>
            <person name="Morono Y."/>
            <person name="Uchiyama I."/>
            <person name="Ito T."/>
            <person name="Fujiyama A."/>
            <person name="Inagaki F."/>
            <person name="Takami H."/>
        </authorList>
    </citation>
    <scope>NUCLEOTIDE SEQUENCE</scope>
    <source>
        <strain evidence="1">Expedition CK06-06</strain>
    </source>
</reference>
<sequence length="148" mass="17431">RAEIFNIILNDHELMIDFMKAMKGNKHAMIMMKENHQIMGNEGKMEMKSGHQMMGMMKDNPEMMQKMMGNMMDMSEQDSTIRQKMADMMTEHPQMMQMCMQKMKEKGMMGPDGKMKMMNSEGQSEKNSNGLLHPYKRRMWKPFGLIFN</sequence>
<comment type="caution">
    <text evidence="1">The sequence shown here is derived from an EMBL/GenBank/DDBJ whole genome shotgun (WGS) entry which is preliminary data.</text>
</comment>
<accession>X1RVE5</accession>
<dbReference type="EMBL" id="BARW01000915">
    <property type="protein sequence ID" value="GAI70916.1"/>
    <property type="molecule type" value="Genomic_DNA"/>
</dbReference>